<name>A0A0F9KNL2_9ZZZZ</name>
<reference evidence="1" key="1">
    <citation type="journal article" date="2015" name="Nature">
        <title>Complex archaea that bridge the gap between prokaryotes and eukaryotes.</title>
        <authorList>
            <person name="Spang A."/>
            <person name="Saw J.H."/>
            <person name="Jorgensen S.L."/>
            <person name="Zaremba-Niedzwiedzka K."/>
            <person name="Martijn J."/>
            <person name="Lind A.E."/>
            <person name="van Eijk R."/>
            <person name="Schleper C."/>
            <person name="Guy L."/>
            <person name="Ettema T.J."/>
        </authorList>
    </citation>
    <scope>NUCLEOTIDE SEQUENCE</scope>
</reference>
<organism evidence="1">
    <name type="scientific">marine sediment metagenome</name>
    <dbReference type="NCBI Taxonomy" id="412755"/>
    <lineage>
        <taxon>unclassified sequences</taxon>
        <taxon>metagenomes</taxon>
        <taxon>ecological metagenomes</taxon>
    </lineage>
</organism>
<comment type="caution">
    <text evidence="1">The sequence shown here is derived from an EMBL/GenBank/DDBJ whole genome shotgun (WGS) entry which is preliminary data.</text>
</comment>
<accession>A0A0F9KNL2</accession>
<feature type="non-terminal residue" evidence="1">
    <location>
        <position position="1"/>
    </location>
</feature>
<dbReference type="AlphaFoldDB" id="A0A0F9KNL2"/>
<sequence>LDFTAATTPFPTALEAPHAGVLKRILSLHMTTGNFSVPLTWMETDVLSASQSKQVARDIKAVGELNAMVEATGFHSLPVANQSGFETKVLGSISNATEVGSSNTVLITLNEKYGTIHNFRPGMVIDVVAGDRTDGGTLQDGIATDGTDRRNYDNSNVYVHVIIQDVDYINRQFTVVGVNNSTGAIEPWADDVTGTVLGSWGITTDNNEVNQYDYIVLRDCSVYTAGTRPMPSWGLEDWMKSSGQILGGSAADEALDLDTYSQFKSSVTAISGPLTEDVLNKYVGNYLDAYPGLGLDTIITTNGVTQKHLQQFGLYNNKNFYDRQGKSLNAKGGWSEVNYEFNGRILRWIVDPMCLKNRLYALQLSNGNIKRYVPPTITSGDAMISGASAGLNGEIQFLAPAGGHTGVFMVARTSSGAVLDILEAPFFQYNLIAPIMPNGVKLTDLTETSLT</sequence>
<evidence type="ECO:0000313" key="1">
    <source>
        <dbReference type="EMBL" id="KKM16915.1"/>
    </source>
</evidence>
<dbReference type="EMBL" id="LAZR01014567">
    <property type="protein sequence ID" value="KKM16915.1"/>
    <property type="molecule type" value="Genomic_DNA"/>
</dbReference>
<proteinExistence type="predicted"/>
<protein>
    <submittedName>
        <fullName evidence="1">Uncharacterized protein</fullName>
    </submittedName>
</protein>
<gene>
    <name evidence="1" type="ORF">LCGC14_1680990</name>
</gene>